<evidence type="ECO:0000313" key="3">
    <source>
        <dbReference type="Ensembl" id="ENSCHIP00000006979.1"/>
    </source>
</evidence>
<evidence type="ECO:0000256" key="2">
    <source>
        <dbReference type="SAM" id="MobiDB-lite"/>
    </source>
</evidence>
<keyword evidence="4" id="KW-1185">Reference proteome</keyword>
<dbReference type="Ensembl" id="ENSCHIT00000014715.1">
    <property type="protein sequence ID" value="ENSCHIP00000006979.1"/>
    <property type="gene ID" value="ENSCHIG00000010641.1"/>
</dbReference>
<sequence>MSGLEDGKQPLKQPKNQAEGMDEEDKRFKQKRKEEVSGNGPLATSGIKKSIKKQAVPRA</sequence>
<evidence type="ECO:0000313" key="4">
    <source>
        <dbReference type="Proteomes" id="UP000291000"/>
    </source>
</evidence>
<reference evidence="3" key="3">
    <citation type="submission" date="2025-09" db="UniProtKB">
        <authorList>
            <consortium name="Ensembl"/>
        </authorList>
    </citation>
    <scope>IDENTIFICATION</scope>
</reference>
<evidence type="ECO:0000256" key="1">
    <source>
        <dbReference type="ARBA" id="ARBA00006631"/>
    </source>
</evidence>
<accession>A0A452E4R0</accession>
<organism evidence="3 4">
    <name type="scientific">Capra hircus</name>
    <name type="common">Goat</name>
    <dbReference type="NCBI Taxonomy" id="9925"/>
    <lineage>
        <taxon>Eukaryota</taxon>
        <taxon>Metazoa</taxon>
        <taxon>Chordata</taxon>
        <taxon>Craniata</taxon>
        <taxon>Vertebrata</taxon>
        <taxon>Euteleostomi</taxon>
        <taxon>Mammalia</taxon>
        <taxon>Eutheria</taxon>
        <taxon>Laurasiatheria</taxon>
        <taxon>Artiodactyla</taxon>
        <taxon>Ruminantia</taxon>
        <taxon>Pecora</taxon>
        <taxon>Bovidae</taxon>
        <taxon>Caprinae</taxon>
        <taxon>Capra</taxon>
    </lineage>
</organism>
<dbReference type="AlphaFoldDB" id="A0A452E4R0"/>
<comment type="similarity">
    <text evidence="1">Belongs to the TMA7 family.</text>
</comment>
<reference evidence="3" key="2">
    <citation type="submission" date="2025-08" db="UniProtKB">
        <authorList>
            <consortium name="Ensembl"/>
        </authorList>
    </citation>
    <scope>IDENTIFICATION</scope>
</reference>
<dbReference type="EMBL" id="LWLT01000022">
    <property type="status" value="NOT_ANNOTATED_CDS"/>
    <property type="molecule type" value="Genomic_DNA"/>
</dbReference>
<dbReference type="OMA" id="MDEGDKG"/>
<name>A0A452E4R0_CAPHI</name>
<dbReference type="Pfam" id="PF09072">
    <property type="entry name" value="TMA7"/>
    <property type="match status" value="1"/>
</dbReference>
<dbReference type="Bgee" id="ENSCHIG00000010641">
    <property type="expression patterns" value="Expressed in prefrontal cortex and 14 other cell types or tissues"/>
</dbReference>
<feature type="region of interest" description="Disordered" evidence="2">
    <location>
        <begin position="1"/>
        <end position="59"/>
    </location>
</feature>
<dbReference type="Proteomes" id="UP000291000">
    <property type="component" value="Chromosome 19"/>
</dbReference>
<dbReference type="InterPro" id="IPR015157">
    <property type="entry name" value="TMA7"/>
</dbReference>
<reference evidence="3 4" key="1">
    <citation type="submission" date="2016-04" db="EMBL/GenBank/DDBJ databases">
        <title>Polished mammalian reference genomes with single-molecule sequencing and chromosome conformation capture applied to the Capra hircus genome.</title>
        <authorList>
            <person name="Bickhart D.M."/>
            <person name="Koren S."/>
            <person name="Rosen B."/>
            <person name="Hastie A."/>
            <person name="Liachko I."/>
            <person name="Sullivan S.T."/>
            <person name="Burton J."/>
            <person name="Sayre B.L."/>
            <person name="Huson H.J."/>
            <person name="Lee J."/>
            <person name="Lam E."/>
            <person name="Kelley C.M."/>
            <person name="Hutchison J.L."/>
            <person name="Zhou Y."/>
            <person name="Sun J."/>
            <person name="Crisa A."/>
            <person name="Schwartz J.C."/>
            <person name="Hammond J.A."/>
            <person name="Schroeder S.G."/>
            <person name="Liu G.E."/>
            <person name="Dunham M."/>
            <person name="Shendure J."/>
            <person name="Sonstegard T.S."/>
            <person name="Phillippy A.M."/>
            <person name="Van Tassell C.P."/>
            <person name="Smith T.P."/>
        </authorList>
    </citation>
    <scope>NUCLEOTIDE SEQUENCE [LARGE SCALE GENOMIC DNA]</scope>
</reference>
<proteinExistence type="inferred from homology"/>
<dbReference type="STRING" id="9925.ENSCHIP00000006979"/>
<feature type="compositionally biased region" description="Basic and acidic residues" evidence="2">
    <location>
        <begin position="24"/>
        <end position="36"/>
    </location>
</feature>
<protein>
    <submittedName>
        <fullName evidence="3">Uncharacterized protein</fullName>
    </submittedName>
</protein>